<reference evidence="2 3" key="1">
    <citation type="submission" date="2024-03" db="EMBL/GenBank/DDBJ databases">
        <title>Pseudoalteromonas qingdaonensis sp. nov., isolated from the intestines of marine benthic organisms.</title>
        <authorList>
            <person name="Lin X."/>
            <person name="Fang S."/>
            <person name="Hu X."/>
        </authorList>
    </citation>
    <scope>NUCLEOTIDE SEQUENCE [LARGE SCALE GENOMIC DNA]</scope>
    <source>
        <strain evidence="2 3">YIC-827</strain>
    </source>
</reference>
<proteinExistence type="predicted"/>
<sequence>MKKANNWLVPLCTSLALLASTPTMAKNYLNIEVADEVLALGEQYQLSLSESILSEKKHEVNKKRLTFMPEEDKVFYEFTLSIKKGEKVWISDVFIFSNQKNFLDFNTLLFSNLVDDSDFYHLDHRAGYNFFKSYPQHVDQGYKKLKAIYDNSPTDFFSAIDALDDYQSYRQNVLPLQQTLRQAVKDTKGNKVKPYEQVITQFIDAVNRKRSHPLLQYRDPNSPQSHQDIYERGLKTLFAYFDRIGNPKKFKVVQQRQFDSINQPSVTYYLIELLEHNGSLDNTVEMEFYFSDVHGTRYIKEYDITGIHFQ</sequence>
<feature type="signal peptide" evidence="1">
    <location>
        <begin position="1"/>
        <end position="25"/>
    </location>
</feature>
<gene>
    <name evidence="2" type="ORF">WCN91_00465</name>
</gene>
<evidence type="ECO:0000313" key="3">
    <source>
        <dbReference type="Proteomes" id="UP001447008"/>
    </source>
</evidence>
<protein>
    <submittedName>
        <fullName evidence="2">Uncharacterized protein</fullName>
    </submittedName>
</protein>
<dbReference type="RefSeq" id="WP_342675471.1">
    <property type="nucleotide sequence ID" value="NZ_JBCGCU010000001.1"/>
</dbReference>
<accession>A0ABU9MUE1</accession>
<keyword evidence="1" id="KW-0732">Signal</keyword>
<name>A0ABU9MUE1_9GAMM</name>
<evidence type="ECO:0000313" key="2">
    <source>
        <dbReference type="EMBL" id="MEM0513922.1"/>
    </source>
</evidence>
<dbReference type="Proteomes" id="UP001447008">
    <property type="component" value="Unassembled WGS sequence"/>
</dbReference>
<organism evidence="2 3">
    <name type="scientific">Pseudoalteromonas qingdaonensis</name>
    <dbReference type="NCBI Taxonomy" id="3131913"/>
    <lineage>
        <taxon>Bacteria</taxon>
        <taxon>Pseudomonadati</taxon>
        <taxon>Pseudomonadota</taxon>
        <taxon>Gammaproteobacteria</taxon>
        <taxon>Alteromonadales</taxon>
        <taxon>Pseudoalteromonadaceae</taxon>
        <taxon>Pseudoalteromonas</taxon>
    </lineage>
</organism>
<dbReference type="EMBL" id="JBCGCU010000001">
    <property type="protein sequence ID" value="MEM0513922.1"/>
    <property type="molecule type" value="Genomic_DNA"/>
</dbReference>
<evidence type="ECO:0000256" key="1">
    <source>
        <dbReference type="SAM" id="SignalP"/>
    </source>
</evidence>
<comment type="caution">
    <text evidence="2">The sequence shown here is derived from an EMBL/GenBank/DDBJ whole genome shotgun (WGS) entry which is preliminary data.</text>
</comment>
<keyword evidence="3" id="KW-1185">Reference proteome</keyword>
<feature type="chain" id="PRO_5046081492" evidence="1">
    <location>
        <begin position="26"/>
        <end position="310"/>
    </location>
</feature>